<dbReference type="RefSeq" id="WP_008825305.1">
    <property type="nucleotide sequence ID" value="NZ_AFNU02000005.1"/>
</dbReference>
<dbReference type="Proteomes" id="UP000005707">
    <property type="component" value="Unassembled WGS sequence"/>
</dbReference>
<organism evidence="1 2">
    <name type="scientific">Haloplasma contractile SSD-17B</name>
    <dbReference type="NCBI Taxonomy" id="1033810"/>
    <lineage>
        <taxon>Bacteria</taxon>
        <taxon>Bacillati</taxon>
        <taxon>Mycoplasmatota</taxon>
        <taxon>Mollicutes</taxon>
        <taxon>Haloplasmatales</taxon>
        <taxon>Haloplasmataceae</taxon>
        <taxon>Haloplasma</taxon>
    </lineage>
</organism>
<dbReference type="AlphaFoldDB" id="U2EB18"/>
<accession>U2EB18</accession>
<reference evidence="1 2" key="2">
    <citation type="journal article" date="2013" name="PLoS ONE">
        <title>INDIGO - INtegrated Data Warehouse of MIcrobial GenOmes with Examples from the Red Sea Extremophiles.</title>
        <authorList>
            <person name="Alam I."/>
            <person name="Antunes A."/>
            <person name="Kamau A.A."/>
            <person name="Ba Alawi W."/>
            <person name="Kalkatawi M."/>
            <person name="Stingl U."/>
            <person name="Bajic V.B."/>
        </authorList>
    </citation>
    <scope>NUCLEOTIDE SEQUENCE [LARGE SCALE GENOMIC DNA]</scope>
    <source>
        <strain evidence="1 2">SSD-17B</strain>
    </source>
</reference>
<evidence type="ECO:0000313" key="2">
    <source>
        <dbReference type="Proteomes" id="UP000005707"/>
    </source>
</evidence>
<gene>
    <name evidence="1" type="ORF">HLPCO_001825</name>
</gene>
<dbReference type="EMBL" id="AFNU02000005">
    <property type="protein sequence ID" value="ERJ12298.1"/>
    <property type="molecule type" value="Genomic_DNA"/>
</dbReference>
<evidence type="ECO:0000313" key="1">
    <source>
        <dbReference type="EMBL" id="ERJ12298.1"/>
    </source>
</evidence>
<reference evidence="1 2" key="1">
    <citation type="journal article" date="2011" name="J. Bacteriol.">
        <title>Genome sequence of Haloplasma contractile, an unusual contractile bacterium from a deep-sea anoxic brine lake.</title>
        <authorList>
            <person name="Antunes A."/>
            <person name="Alam I."/>
            <person name="El Dorry H."/>
            <person name="Siam R."/>
            <person name="Robertson A."/>
            <person name="Bajic V.B."/>
            <person name="Stingl U."/>
        </authorList>
    </citation>
    <scope>NUCLEOTIDE SEQUENCE [LARGE SCALE GENOMIC DNA]</scope>
    <source>
        <strain evidence="1 2">SSD-17B</strain>
    </source>
</reference>
<dbReference type="InParanoid" id="U2EB18"/>
<dbReference type="STRING" id="1033810.HLPCO_001825"/>
<name>U2EB18_9MOLU</name>
<keyword evidence="2" id="KW-1185">Reference proteome</keyword>
<protein>
    <submittedName>
        <fullName evidence="1">Uncharacterized protein</fullName>
    </submittedName>
</protein>
<comment type="caution">
    <text evidence="1">The sequence shown here is derived from an EMBL/GenBank/DDBJ whole genome shotgun (WGS) entry which is preliminary data.</text>
</comment>
<proteinExistence type="predicted"/>
<dbReference type="OrthoDB" id="2970271at2"/>
<sequence>MKNLYGITFDNEFEVLLAKSKKDALNKLANKVSKEFYKFVDNLKTTDSLLELFYKDYDGNDLIDLETQNYTENIIQMREGDRKQYIYNCIKYNCKKFFKTKPRFAREYLKEIKKIDIDTLGTGMHEVVFSKKFYIETFKLYVEKFENFKIEKINSFNEAFTRSLNTYIINATKESETKSLV</sequence>